<evidence type="ECO:0000313" key="2">
    <source>
        <dbReference type="Proteomes" id="UP000694892"/>
    </source>
</evidence>
<dbReference type="Proteomes" id="UP000694892">
    <property type="component" value="Chromosome 2S"/>
</dbReference>
<organism evidence="1 2">
    <name type="scientific">Xenopus laevis</name>
    <name type="common">African clawed frog</name>
    <dbReference type="NCBI Taxonomy" id="8355"/>
    <lineage>
        <taxon>Eukaryota</taxon>
        <taxon>Metazoa</taxon>
        <taxon>Chordata</taxon>
        <taxon>Craniata</taxon>
        <taxon>Vertebrata</taxon>
        <taxon>Euteleostomi</taxon>
        <taxon>Amphibia</taxon>
        <taxon>Batrachia</taxon>
        <taxon>Anura</taxon>
        <taxon>Pipoidea</taxon>
        <taxon>Pipidae</taxon>
        <taxon>Xenopodinae</taxon>
        <taxon>Xenopus</taxon>
        <taxon>Xenopus</taxon>
    </lineage>
</organism>
<accession>A0A974HW35</accession>
<dbReference type="AlphaFoldDB" id="A0A974HW35"/>
<name>A0A974HW35_XENLA</name>
<reference evidence="2" key="1">
    <citation type="journal article" date="2016" name="Nature">
        <title>Genome evolution in the allotetraploid frog Xenopus laevis.</title>
        <authorList>
            <person name="Session A.M."/>
            <person name="Uno Y."/>
            <person name="Kwon T."/>
            <person name="Chapman J.A."/>
            <person name="Toyoda A."/>
            <person name="Takahashi S."/>
            <person name="Fukui A."/>
            <person name="Hikosaka A."/>
            <person name="Suzuki A."/>
            <person name="Kondo M."/>
            <person name="van Heeringen S.J."/>
            <person name="Quigley I."/>
            <person name="Heinz S."/>
            <person name="Ogino H."/>
            <person name="Ochi H."/>
            <person name="Hellsten U."/>
            <person name="Lyons J.B."/>
            <person name="Simakov O."/>
            <person name="Putnam N."/>
            <person name="Stites J."/>
            <person name="Kuroki Y."/>
            <person name="Tanaka T."/>
            <person name="Michiue T."/>
            <person name="Watanabe M."/>
            <person name="Bogdanovic O."/>
            <person name="Lister R."/>
            <person name="Georgiou G."/>
            <person name="Paranjpe S.S."/>
            <person name="van Kruijsbergen I."/>
            <person name="Shu S."/>
            <person name="Carlson J."/>
            <person name="Kinoshita T."/>
            <person name="Ohta Y."/>
            <person name="Mawaribuchi S."/>
            <person name="Jenkins J."/>
            <person name="Grimwood J."/>
            <person name="Schmutz J."/>
            <person name="Mitros T."/>
            <person name="Mozaffari S.V."/>
            <person name="Suzuki Y."/>
            <person name="Haramoto Y."/>
            <person name="Yamamoto T.S."/>
            <person name="Takagi C."/>
            <person name="Heald R."/>
            <person name="Miller K."/>
            <person name="Haudenschild C."/>
            <person name="Kitzman J."/>
            <person name="Nakayama T."/>
            <person name="Izutsu Y."/>
            <person name="Robert J."/>
            <person name="Fortriede J."/>
            <person name="Burns K."/>
            <person name="Lotay V."/>
            <person name="Karimi K."/>
            <person name="Yasuoka Y."/>
            <person name="Dichmann D.S."/>
            <person name="Flajnik M.F."/>
            <person name="Houston D.W."/>
            <person name="Shendure J."/>
            <person name="DuPasquier L."/>
            <person name="Vize P.D."/>
            <person name="Zorn A.M."/>
            <person name="Ito M."/>
            <person name="Marcotte E.M."/>
            <person name="Wallingford J.B."/>
            <person name="Ito Y."/>
            <person name="Asashima M."/>
            <person name="Ueno N."/>
            <person name="Matsuda Y."/>
            <person name="Veenstra G.J."/>
            <person name="Fujiyama A."/>
            <person name="Harland R.M."/>
            <person name="Taira M."/>
            <person name="Rokhsar D.S."/>
        </authorList>
    </citation>
    <scope>NUCLEOTIDE SEQUENCE [LARGE SCALE GENOMIC DNA]</scope>
    <source>
        <strain evidence="2">J</strain>
    </source>
</reference>
<evidence type="ECO:0000313" key="1">
    <source>
        <dbReference type="EMBL" id="OCT92101.1"/>
    </source>
</evidence>
<sequence>MPCESSYSVSDSLLSIVVQQGEWINERKINFVNQGLYFRQNSIMILRGQKLCCLYINGAVLPNPLRAMLST</sequence>
<gene>
    <name evidence="1" type="ORF">XELAEV_18015158mg</name>
</gene>
<protein>
    <submittedName>
        <fullName evidence="1">Uncharacterized protein</fullName>
    </submittedName>
</protein>
<dbReference type="EMBL" id="CM004469">
    <property type="protein sequence ID" value="OCT92101.1"/>
    <property type="molecule type" value="Genomic_DNA"/>
</dbReference>
<proteinExistence type="predicted"/>